<name>A0A1H8I6M8_9SPHN</name>
<dbReference type="AlphaFoldDB" id="A0A1H8I6M8"/>
<dbReference type="STRING" id="1166340.SAMN05192583_3217"/>
<protein>
    <recommendedName>
        <fullName evidence="3">Methyltransferase domain-containing protein</fullName>
    </recommendedName>
</protein>
<evidence type="ECO:0008006" key="3">
    <source>
        <dbReference type="Google" id="ProtNLM"/>
    </source>
</evidence>
<dbReference type="EMBL" id="FOCF01000009">
    <property type="protein sequence ID" value="SEN63775.1"/>
    <property type="molecule type" value="Genomic_DNA"/>
</dbReference>
<evidence type="ECO:0000313" key="1">
    <source>
        <dbReference type="EMBL" id="SEN63775.1"/>
    </source>
</evidence>
<dbReference type="Proteomes" id="UP000199206">
    <property type="component" value="Unassembled WGS sequence"/>
</dbReference>
<reference evidence="2" key="1">
    <citation type="submission" date="2016-10" db="EMBL/GenBank/DDBJ databases">
        <authorList>
            <person name="Varghese N."/>
            <person name="Submissions S."/>
        </authorList>
    </citation>
    <scope>NUCLEOTIDE SEQUENCE [LARGE SCALE GENOMIC DNA]</scope>
    <source>
        <strain evidence="2">S6-262</strain>
    </source>
</reference>
<accession>A0A1H8I6M8</accession>
<proteinExistence type="predicted"/>
<dbReference type="OrthoDB" id="2548453at2"/>
<organism evidence="1 2">
    <name type="scientific">Sphingomonas gellani</name>
    <dbReference type="NCBI Taxonomy" id="1166340"/>
    <lineage>
        <taxon>Bacteria</taxon>
        <taxon>Pseudomonadati</taxon>
        <taxon>Pseudomonadota</taxon>
        <taxon>Alphaproteobacteria</taxon>
        <taxon>Sphingomonadales</taxon>
        <taxon>Sphingomonadaceae</taxon>
        <taxon>Sphingomonas</taxon>
    </lineage>
</organism>
<sequence length="392" mass="42226">MDEPSGQSLDPFEFHGHPASCIAGLGGSVPLPDPSYAFHTPYVPVARGHAHFLVRFANLQARRGSLVLRVHMLPDEPGATAQLVTSHRVQLNWLAHHGGETQLRFEAFRGARYALMGVVPDQLDAHAEGLSIILDRPATAEDLAITGDVAEARSTIFGSATVKPVPVPLLLSLDAPSFAQPVSQPCTAKQMRETTFRDRCRSLGLPTDTPEDWQRAYAVQALDRYGMMQPGARGLMLGQDHAVVRRALEAAGASCHRLSLRDTSSQGEPADGFTIDPATLPGELYGFDFLLSIRVTDGLGDGRTAALFLEQTMECLRPGGLAVHMMGYHPASSTIPTVTFDRNGLERVAVALISRGHQVARMKPALAQHRVMAGEGGVVPFGLITQRAALIR</sequence>
<keyword evidence="2" id="KW-1185">Reference proteome</keyword>
<evidence type="ECO:0000313" key="2">
    <source>
        <dbReference type="Proteomes" id="UP000199206"/>
    </source>
</evidence>
<gene>
    <name evidence="1" type="ORF">SAMN05192583_3217</name>
</gene>
<dbReference type="RefSeq" id="WP_093666732.1">
    <property type="nucleotide sequence ID" value="NZ_FOCF01000009.1"/>
</dbReference>